<proteinExistence type="predicted"/>
<accession>A0ABU8GGX0</accession>
<name>A0ABU8GGX0_9ACTN</name>
<protein>
    <submittedName>
        <fullName evidence="1">Uncharacterized protein</fullName>
    </submittedName>
</protein>
<keyword evidence="2" id="KW-1185">Reference proteome</keyword>
<sequence length="55" mass="6400">MSFRPYPNVDRALRQIYRRSEDDAELLEQAREAFLVGEREYVLSTRRPGVVCGPS</sequence>
<dbReference type="Proteomes" id="UP001365781">
    <property type="component" value="Unassembled WGS sequence"/>
</dbReference>
<reference evidence="1 2" key="1">
    <citation type="submission" date="2024-03" db="EMBL/GenBank/DDBJ databases">
        <title>First Report of Pectobacterium brasiliscabiei causing potato scab in china.</title>
        <authorList>
            <person name="Handique U."/>
        </authorList>
    </citation>
    <scope>NUCLEOTIDE SEQUENCE [LARGE SCALE GENOMIC DNA]</scope>
    <source>
        <strain evidence="1 2">ZRIMU1503</strain>
    </source>
</reference>
<evidence type="ECO:0000313" key="1">
    <source>
        <dbReference type="EMBL" id="MEI5612432.1"/>
    </source>
</evidence>
<dbReference type="RefSeq" id="WP_336558414.1">
    <property type="nucleotide sequence ID" value="NZ_JBBAYL010000008.1"/>
</dbReference>
<organism evidence="1 2">
    <name type="scientific">Streptomyces brasiliscabiei</name>
    <dbReference type="NCBI Taxonomy" id="2736302"/>
    <lineage>
        <taxon>Bacteria</taxon>
        <taxon>Bacillati</taxon>
        <taxon>Actinomycetota</taxon>
        <taxon>Actinomycetes</taxon>
        <taxon>Kitasatosporales</taxon>
        <taxon>Streptomycetaceae</taxon>
        <taxon>Streptomyces</taxon>
    </lineage>
</organism>
<evidence type="ECO:0000313" key="2">
    <source>
        <dbReference type="Proteomes" id="UP001365781"/>
    </source>
</evidence>
<dbReference type="EMBL" id="JBBAYM010000017">
    <property type="protein sequence ID" value="MEI5612432.1"/>
    <property type="molecule type" value="Genomic_DNA"/>
</dbReference>
<gene>
    <name evidence="1" type="ORF">WB403_25065</name>
</gene>
<comment type="caution">
    <text evidence="1">The sequence shown here is derived from an EMBL/GenBank/DDBJ whole genome shotgun (WGS) entry which is preliminary data.</text>
</comment>